<organism evidence="1 2">
    <name type="scientific">Thiohalophilus thiocyanatoxydans</name>
    <dbReference type="NCBI Taxonomy" id="381308"/>
    <lineage>
        <taxon>Bacteria</taxon>
        <taxon>Pseudomonadati</taxon>
        <taxon>Pseudomonadota</taxon>
        <taxon>Gammaproteobacteria</taxon>
        <taxon>Thiohalomonadales</taxon>
        <taxon>Thiohalophilaceae</taxon>
        <taxon>Thiohalophilus</taxon>
    </lineage>
</organism>
<comment type="caution">
    <text evidence="1">The sequence shown here is derived from an EMBL/GenBank/DDBJ whole genome shotgun (WGS) entry which is preliminary data.</text>
</comment>
<sequence length="40" mass="5031">MNPQGFRRRSRGRADIPRRIRLRVEPAIRRRRFEFSWYNG</sequence>
<keyword evidence="2" id="KW-1185">Reference proteome</keyword>
<dbReference type="Proteomes" id="UP000294914">
    <property type="component" value="Unassembled WGS sequence"/>
</dbReference>
<accession>A0A4R8INI0</accession>
<gene>
    <name evidence="1" type="ORF">EDC23_0802</name>
</gene>
<name>A0A4R8INI0_9GAMM</name>
<evidence type="ECO:0000313" key="1">
    <source>
        <dbReference type="EMBL" id="TDY02432.1"/>
    </source>
</evidence>
<evidence type="ECO:0000313" key="2">
    <source>
        <dbReference type="Proteomes" id="UP000294914"/>
    </source>
</evidence>
<protein>
    <submittedName>
        <fullName evidence="1">Uncharacterized protein</fullName>
    </submittedName>
</protein>
<reference evidence="1 2" key="1">
    <citation type="submission" date="2019-03" db="EMBL/GenBank/DDBJ databases">
        <title>Genomic Encyclopedia of Type Strains, Phase IV (KMG-IV): sequencing the most valuable type-strain genomes for metagenomic binning, comparative biology and taxonomic classification.</title>
        <authorList>
            <person name="Goeker M."/>
        </authorList>
    </citation>
    <scope>NUCLEOTIDE SEQUENCE [LARGE SCALE GENOMIC DNA]</scope>
    <source>
        <strain evidence="1 2">DSM 16326</strain>
    </source>
</reference>
<dbReference type="AlphaFoldDB" id="A0A4R8INI0"/>
<dbReference type="EMBL" id="SOQX01000002">
    <property type="protein sequence ID" value="TDY02432.1"/>
    <property type="molecule type" value="Genomic_DNA"/>
</dbReference>
<proteinExistence type="predicted"/>